<evidence type="ECO:0008006" key="3">
    <source>
        <dbReference type="Google" id="ProtNLM"/>
    </source>
</evidence>
<protein>
    <recommendedName>
        <fullName evidence="3">Pentapeptide repeat-containing protein</fullName>
    </recommendedName>
</protein>
<evidence type="ECO:0000313" key="2">
    <source>
        <dbReference type="EMBL" id="KKM26586.1"/>
    </source>
</evidence>
<comment type="caution">
    <text evidence="2">The sequence shown here is derived from an EMBL/GenBank/DDBJ whole genome shotgun (WGS) entry which is preliminary data.</text>
</comment>
<proteinExistence type="predicted"/>
<keyword evidence="1" id="KW-0472">Membrane</keyword>
<gene>
    <name evidence="2" type="ORF">LCGC14_1583290</name>
</gene>
<dbReference type="AlphaFoldDB" id="A0A0F9IG85"/>
<evidence type="ECO:0000256" key="1">
    <source>
        <dbReference type="SAM" id="Phobius"/>
    </source>
</evidence>
<dbReference type="EMBL" id="LAZR01012484">
    <property type="protein sequence ID" value="KKM26586.1"/>
    <property type="molecule type" value="Genomic_DNA"/>
</dbReference>
<accession>A0A0F9IG85</accession>
<sequence>MVLIKYSKNDIYQKAISEQWSGKGTSEDPFIIEPVHSFPQQSIIKDSSFFILVKHCTFKYLTLNRCKNVRFEGCVFDELGLVNCSEVIVKNCSFKIRLDLIKSHNSCIQDSVIPFLHFVMCYEIRFKTCTITQIANNFSRANIFENIDTPVRDFNNIKGVSPKKYYIRYMGFFGVGFISLISAITLFFDRYSDVINWSLIGGLFFMTIITFTSALTIFFNYRKMRHYPDNQVFKNSDEIVSANS</sequence>
<keyword evidence="1" id="KW-1133">Transmembrane helix</keyword>
<name>A0A0F9IG85_9ZZZZ</name>
<feature type="transmembrane region" description="Helical" evidence="1">
    <location>
        <begin position="194"/>
        <end position="219"/>
    </location>
</feature>
<feature type="transmembrane region" description="Helical" evidence="1">
    <location>
        <begin position="166"/>
        <end position="188"/>
    </location>
</feature>
<keyword evidence="1" id="KW-0812">Transmembrane</keyword>
<reference evidence="2" key="1">
    <citation type="journal article" date="2015" name="Nature">
        <title>Complex archaea that bridge the gap between prokaryotes and eukaryotes.</title>
        <authorList>
            <person name="Spang A."/>
            <person name="Saw J.H."/>
            <person name="Jorgensen S.L."/>
            <person name="Zaremba-Niedzwiedzka K."/>
            <person name="Martijn J."/>
            <person name="Lind A.E."/>
            <person name="van Eijk R."/>
            <person name="Schleper C."/>
            <person name="Guy L."/>
            <person name="Ettema T.J."/>
        </authorList>
    </citation>
    <scope>NUCLEOTIDE SEQUENCE</scope>
</reference>
<organism evidence="2">
    <name type="scientific">marine sediment metagenome</name>
    <dbReference type="NCBI Taxonomy" id="412755"/>
    <lineage>
        <taxon>unclassified sequences</taxon>
        <taxon>metagenomes</taxon>
        <taxon>ecological metagenomes</taxon>
    </lineage>
</organism>